<evidence type="ECO:0000256" key="4">
    <source>
        <dbReference type="RuleBase" id="RU367013"/>
    </source>
</evidence>
<dbReference type="AlphaFoldDB" id="A0AAD5ED91"/>
<evidence type="ECO:0000256" key="1">
    <source>
        <dbReference type="ARBA" id="ARBA00010050"/>
    </source>
</evidence>
<keyword evidence="4" id="KW-0931">ER-Golgi transport</keyword>
<reference evidence="5" key="2">
    <citation type="journal article" date="2022" name="Proc. Natl. Acad. Sci. U.S.A.">
        <title>Diploid-dominant life cycles characterize the early evolution of Fungi.</title>
        <authorList>
            <person name="Amses K.R."/>
            <person name="Simmons D.R."/>
            <person name="Longcore J.E."/>
            <person name="Mondo S.J."/>
            <person name="Seto K."/>
            <person name="Jeronimo G.H."/>
            <person name="Bonds A.E."/>
            <person name="Quandt C.A."/>
            <person name="Davis W.J."/>
            <person name="Chang Y."/>
            <person name="Federici B.A."/>
            <person name="Kuo A."/>
            <person name="LaButti K."/>
            <person name="Pangilinan J."/>
            <person name="Andreopoulos W."/>
            <person name="Tritt A."/>
            <person name="Riley R."/>
            <person name="Hundley H."/>
            <person name="Johnson J."/>
            <person name="Lipzen A."/>
            <person name="Barry K."/>
            <person name="Lang B.F."/>
            <person name="Cuomo C.A."/>
            <person name="Buchler N.E."/>
            <person name="Grigoriev I.V."/>
            <person name="Spatafora J.W."/>
            <person name="Stajich J.E."/>
            <person name="James T.Y."/>
        </authorList>
    </citation>
    <scope>NUCLEOTIDE SEQUENCE</scope>
    <source>
        <strain evidence="5">AG</strain>
    </source>
</reference>
<evidence type="ECO:0000256" key="2">
    <source>
        <dbReference type="ARBA" id="ARBA00022448"/>
    </source>
</evidence>
<comment type="subcellular location">
    <subcellularLocation>
        <location evidence="4">Membrane</location>
        <topology evidence="4">Peripheral membrane protein</topology>
    </subcellularLocation>
</comment>
<keyword evidence="2 4" id="KW-0813">Transport</keyword>
<dbReference type="GO" id="GO:0006886">
    <property type="term" value="P:intracellular protein transport"/>
    <property type="evidence" value="ECO:0007669"/>
    <property type="project" value="UniProtKB-UniRule"/>
</dbReference>
<reference evidence="5" key="1">
    <citation type="submission" date="2021-06" db="EMBL/GenBank/DDBJ databases">
        <authorList>
            <consortium name="DOE Joint Genome Institute"/>
            <person name="Mondo S.J."/>
            <person name="Amses K.R."/>
            <person name="Simmons D.R."/>
            <person name="Longcore J.E."/>
            <person name="Seto K."/>
            <person name="Alves G.H."/>
            <person name="Bonds A.E."/>
            <person name="Quandt C.A."/>
            <person name="Davis W.J."/>
            <person name="Chang Y."/>
            <person name="Letcher P.M."/>
            <person name="Powell M.J."/>
            <person name="Kuo A."/>
            <person name="Labutti K."/>
            <person name="Pangilinan J."/>
            <person name="Andreopoulos W."/>
            <person name="Tritt A."/>
            <person name="Riley R."/>
            <person name="Hundley H."/>
            <person name="Johnson J."/>
            <person name="Lipzen A."/>
            <person name="Barry K."/>
            <person name="Berbee M.L."/>
            <person name="Buchler N.E."/>
            <person name="Grigoriev I.V."/>
            <person name="Spatafora J.W."/>
            <person name="Stajich J.E."/>
            <person name="James T.Y."/>
        </authorList>
    </citation>
    <scope>NUCLEOTIDE SEQUENCE</scope>
    <source>
        <strain evidence="5">AG</strain>
    </source>
</reference>
<dbReference type="PRINTS" id="PR00448">
    <property type="entry name" value="NSFATTACHMNT"/>
</dbReference>
<dbReference type="GO" id="GO:0031201">
    <property type="term" value="C:SNARE complex"/>
    <property type="evidence" value="ECO:0007669"/>
    <property type="project" value="TreeGrafter"/>
</dbReference>
<dbReference type="RefSeq" id="XP_051446592.1">
    <property type="nucleotide sequence ID" value="XM_051587530.1"/>
</dbReference>
<evidence type="ECO:0000313" key="5">
    <source>
        <dbReference type="EMBL" id="KAI8581588.1"/>
    </source>
</evidence>
<name>A0AAD5ED91_UMBRA</name>
<comment type="function">
    <text evidence="4">Required for vesicular transport between the endoplasmic reticulum and the Golgi apparatus.</text>
</comment>
<dbReference type="Proteomes" id="UP001206595">
    <property type="component" value="Unassembled WGS sequence"/>
</dbReference>
<dbReference type="GO" id="GO:0005774">
    <property type="term" value="C:vacuolar membrane"/>
    <property type="evidence" value="ECO:0007669"/>
    <property type="project" value="TreeGrafter"/>
</dbReference>
<protein>
    <recommendedName>
        <fullName evidence="7">Alpha-soluble NSF attachment protein</fullName>
    </recommendedName>
</protein>
<dbReference type="GO" id="GO:0005483">
    <property type="term" value="F:soluble NSF attachment protein activity"/>
    <property type="evidence" value="ECO:0007669"/>
    <property type="project" value="TreeGrafter"/>
</dbReference>
<gene>
    <name evidence="5" type="ORF">K450DRAFT_232042</name>
</gene>
<dbReference type="InterPro" id="IPR011990">
    <property type="entry name" value="TPR-like_helical_dom_sf"/>
</dbReference>
<evidence type="ECO:0000313" key="6">
    <source>
        <dbReference type="Proteomes" id="UP001206595"/>
    </source>
</evidence>
<dbReference type="GO" id="GO:0019905">
    <property type="term" value="F:syntaxin binding"/>
    <property type="evidence" value="ECO:0007669"/>
    <property type="project" value="TreeGrafter"/>
</dbReference>
<dbReference type="Gene3D" id="1.25.40.10">
    <property type="entry name" value="Tetratricopeptide repeat domain"/>
    <property type="match status" value="1"/>
</dbReference>
<evidence type="ECO:0008006" key="7">
    <source>
        <dbReference type="Google" id="ProtNLM"/>
    </source>
</evidence>
<dbReference type="SUPFAM" id="SSF48452">
    <property type="entry name" value="TPR-like"/>
    <property type="match status" value="1"/>
</dbReference>
<sequence>MSEKQARAFMEQAKEKLGAWSMFWSSSDSLETAAELYIKAGNSFQLASMWQEAGDAYVEAAKLYKRADHAMFEAARSFEKAAKSYKKVNPKDALTAMIAAVALDKANGSYRIAARHLEEVAQIYQDKLDEPQKAYDYYDEAANLYHADNSPTLANRCTLKAAELAAILGQYDHAIIKFETVAFASIDDTLLSWSVKEYFLQAALCHICTKDYVASKKQLEKYADAYVGFDNTREYVLLSAIIRSVEDEDADAFTQHVYDYDKLTKLDNWKTTILLRIKRSVTDDEINLR</sequence>
<dbReference type="InterPro" id="IPR000744">
    <property type="entry name" value="NSF_attach"/>
</dbReference>
<dbReference type="Pfam" id="PF14938">
    <property type="entry name" value="SNAP"/>
    <property type="match status" value="1"/>
</dbReference>
<comment type="similarity">
    <text evidence="1 4">Belongs to the SNAP family.</text>
</comment>
<dbReference type="CDD" id="cd15832">
    <property type="entry name" value="SNAP"/>
    <property type="match status" value="1"/>
</dbReference>
<organism evidence="5 6">
    <name type="scientific">Umbelopsis ramanniana AG</name>
    <dbReference type="NCBI Taxonomy" id="1314678"/>
    <lineage>
        <taxon>Eukaryota</taxon>
        <taxon>Fungi</taxon>
        <taxon>Fungi incertae sedis</taxon>
        <taxon>Mucoromycota</taxon>
        <taxon>Mucoromycotina</taxon>
        <taxon>Umbelopsidomycetes</taxon>
        <taxon>Umbelopsidales</taxon>
        <taxon>Umbelopsidaceae</taxon>
        <taxon>Umbelopsis</taxon>
    </lineage>
</organism>
<keyword evidence="6" id="KW-1185">Reference proteome</keyword>
<dbReference type="PANTHER" id="PTHR13768:SF8">
    <property type="entry name" value="ALPHA-SOLUBLE NSF ATTACHMENT PROTEIN"/>
    <property type="match status" value="1"/>
</dbReference>
<dbReference type="GO" id="GO:0035494">
    <property type="term" value="P:SNARE complex disassembly"/>
    <property type="evidence" value="ECO:0007669"/>
    <property type="project" value="TreeGrafter"/>
</dbReference>
<comment type="caution">
    <text evidence="5">The sequence shown here is derived from an EMBL/GenBank/DDBJ whole genome shotgun (WGS) entry which is preliminary data.</text>
</comment>
<dbReference type="PANTHER" id="PTHR13768">
    <property type="entry name" value="SOLUBLE NSF ATTACHMENT PROTEIN SNAP"/>
    <property type="match status" value="1"/>
</dbReference>
<dbReference type="EMBL" id="MU620905">
    <property type="protein sequence ID" value="KAI8581588.1"/>
    <property type="molecule type" value="Genomic_DNA"/>
</dbReference>
<keyword evidence="4" id="KW-0472">Membrane</keyword>
<keyword evidence="3 4" id="KW-0653">Protein transport</keyword>
<dbReference type="GeneID" id="75912875"/>
<evidence type="ECO:0000256" key="3">
    <source>
        <dbReference type="ARBA" id="ARBA00022927"/>
    </source>
</evidence>
<accession>A0AAD5ED91</accession>
<proteinExistence type="inferred from homology"/>